<sequence length="118" mass="12959">MVFWSVLSTYTTEGPSKEDDNYLEPIKDPHSQRRCGLVKVLLQGIGLVTVTLYYFGGSPPSQGDCPESRVIGRQAKTGHAQRAHYGPQEEHIESEISAGAVSEPILTKSRDSYSDDSC</sequence>
<dbReference type="AlphaFoldDB" id="A0A367XZA9"/>
<protein>
    <submittedName>
        <fullName evidence="2">Uncharacterized protein</fullName>
    </submittedName>
</protein>
<name>A0A367XZA9_9ASCO</name>
<gene>
    <name evidence="2" type="ORF">Cantr_07460</name>
</gene>
<accession>A0A367XZA9</accession>
<reference evidence="2 3" key="1">
    <citation type="submission" date="2018-06" db="EMBL/GenBank/DDBJ databases">
        <title>Whole genome sequencing of Candida tropicalis (genome annotated by CSBL at Korea University).</title>
        <authorList>
            <person name="Ahn J."/>
        </authorList>
    </citation>
    <scope>NUCLEOTIDE SEQUENCE [LARGE SCALE GENOMIC DNA]</scope>
    <source>
        <strain evidence="2 3">ATCC 20962</strain>
    </source>
</reference>
<feature type="compositionally biased region" description="Basic and acidic residues" evidence="1">
    <location>
        <begin position="108"/>
        <end position="118"/>
    </location>
</feature>
<evidence type="ECO:0000313" key="2">
    <source>
        <dbReference type="EMBL" id="RCK58914.1"/>
    </source>
</evidence>
<feature type="region of interest" description="Disordered" evidence="1">
    <location>
        <begin position="72"/>
        <end position="118"/>
    </location>
</feature>
<proteinExistence type="predicted"/>
<evidence type="ECO:0000256" key="1">
    <source>
        <dbReference type="SAM" id="MobiDB-lite"/>
    </source>
</evidence>
<dbReference type="EMBL" id="QLNQ01000027">
    <property type="protein sequence ID" value="RCK58914.1"/>
    <property type="molecule type" value="Genomic_DNA"/>
</dbReference>
<organism evidence="2 3">
    <name type="scientific">Candida viswanathii</name>
    <dbReference type="NCBI Taxonomy" id="5486"/>
    <lineage>
        <taxon>Eukaryota</taxon>
        <taxon>Fungi</taxon>
        <taxon>Dikarya</taxon>
        <taxon>Ascomycota</taxon>
        <taxon>Saccharomycotina</taxon>
        <taxon>Pichiomycetes</taxon>
        <taxon>Debaryomycetaceae</taxon>
        <taxon>Candida/Lodderomyces clade</taxon>
        <taxon>Candida</taxon>
    </lineage>
</organism>
<evidence type="ECO:0000313" key="3">
    <source>
        <dbReference type="Proteomes" id="UP000253472"/>
    </source>
</evidence>
<dbReference type="Proteomes" id="UP000253472">
    <property type="component" value="Unassembled WGS sequence"/>
</dbReference>
<comment type="caution">
    <text evidence="2">The sequence shown here is derived from an EMBL/GenBank/DDBJ whole genome shotgun (WGS) entry which is preliminary data.</text>
</comment>
<keyword evidence="3" id="KW-1185">Reference proteome</keyword>